<dbReference type="PROSITE" id="PS51257">
    <property type="entry name" value="PROKAR_LIPOPROTEIN"/>
    <property type="match status" value="1"/>
</dbReference>
<dbReference type="RefSeq" id="WP_306827004.1">
    <property type="nucleotide sequence ID" value="NZ_JAUSRA010000001.1"/>
</dbReference>
<organism evidence="3 4">
    <name type="scientific">Catenuloplanes nepalensis</name>
    <dbReference type="NCBI Taxonomy" id="587533"/>
    <lineage>
        <taxon>Bacteria</taxon>
        <taxon>Bacillati</taxon>
        <taxon>Actinomycetota</taxon>
        <taxon>Actinomycetes</taxon>
        <taxon>Micromonosporales</taxon>
        <taxon>Micromonosporaceae</taxon>
        <taxon>Catenuloplanes</taxon>
    </lineage>
</organism>
<protein>
    <recommendedName>
        <fullName evidence="5">Carboxypeptidase regulatory-like domain-containing protein</fullName>
    </recommendedName>
</protein>
<dbReference type="Pfam" id="PF13620">
    <property type="entry name" value="CarboxypepD_reg"/>
    <property type="match status" value="1"/>
</dbReference>
<keyword evidence="2" id="KW-0732">Signal</keyword>
<evidence type="ECO:0000256" key="1">
    <source>
        <dbReference type="SAM" id="MobiDB-lite"/>
    </source>
</evidence>
<dbReference type="Gene3D" id="2.60.40.1120">
    <property type="entry name" value="Carboxypeptidase-like, regulatory domain"/>
    <property type="match status" value="1"/>
</dbReference>
<sequence>MRHGFAIILLTALLTAGCGGDAAPGSGPDTPVDSSMTPPPAVAGDTGVVAGTVTTADGTPVAGAALEPRALDVPGGADIREEVVATDGTGAYRWSGLSPGRYEFRVRYGTDLVGEVAEVTVEAGRTTVLDFAIPS</sequence>
<accession>A0ABT9MKY8</accession>
<dbReference type="EMBL" id="JAUSRA010000001">
    <property type="protein sequence ID" value="MDP9792089.1"/>
    <property type="molecule type" value="Genomic_DNA"/>
</dbReference>
<reference evidence="3 4" key="1">
    <citation type="submission" date="2023-07" db="EMBL/GenBank/DDBJ databases">
        <title>Sequencing the genomes of 1000 actinobacteria strains.</title>
        <authorList>
            <person name="Klenk H.-P."/>
        </authorList>
    </citation>
    <scope>NUCLEOTIDE SEQUENCE [LARGE SCALE GENOMIC DNA]</scope>
    <source>
        <strain evidence="3 4">DSM 44710</strain>
    </source>
</reference>
<comment type="caution">
    <text evidence="3">The sequence shown here is derived from an EMBL/GenBank/DDBJ whole genome shotgun (WGS) entry which is preliminary data.</text>
</comment>
<dbReference type="Proteomes" id="UP001240984">
    <property type="component" value="Unassembled WGS sequence"/>
</dbReference>
<keyword evidence="4" id="KW-1185">Reference proteome</keyword>
<feature type="region of interest" description="Disordered" evidence="1">
    <location>
        <begin position="22"/>
        <end position="41"/>
    </location>
</feature>
<evidence type="ECO:0008006" key="5">
    <source>
        <dbReference type="Google" id="ProtNLM"/>
    </source>
</evidence>
<dbReference type="InterPro" id="IPR013784">
    <property type="entry name" value="Carb-bd-like_fold"/>
</dbReference>
<feature type="chain" id="PRO_5046903409" description="Carboxypeptidase regulatory-like domain-containing protein" evidence="2">
    <location>
        <begin position="23"/>
        <end position="135"/>
    </location>
</feature>
<evidence type="ECO:0000313" key="4">
    <source>
        <dbReference type="Proteomes" id="UP001240984"/>
    </source>
</evidence>
<name>A0ABT9MKY8_9ACTN</name>
<feature type="signal peptide" evidence="2">
    <location>
        <begin position="1"/>
        <end position="22"/>
    </location>
</feature>
<proteinExistence type="predicted"/>
<evidence type="ECO:0000256" key="2">
    <source>
        <dbReference type="SAM" id="SignalP"/>
    </source>
</evidence>
<evidence type="ECO:0000313" key="3">
    <source>
        <dbReference type="EMBL" id="MDP9792089.1"/>
    </source>
</evidence>
<dbReference type="SUPFAM" id="SSF49452">
    <property type="entry name" value="Starch-binding domain-like"/>
    <property type="match status" value="1"/>
</dbReference>
<gene>
    <name evidence="3" type="ORF">J2S43_000601</name>
</gene>